<accession>A0A0F9DUN5</accession>
<dbReference type="EMBL" id="LAZR01027525">
    <property type="protein sequence ID" value="KKL65444.1"/>
    <property type="molecule type" value="Genomic_DNA"/>
</dbReference>
<feature type="region of interest" description="Disordered" evidence="1">
    <location>
        <begin position="68"/>
        <end position="87"/>
    </location>
</feature>
<sequence length="96" mass="10732">MPIYLYECEPCGEKAEVLQPMGARELDCPECEMPMVKQPTCQALVLMKGNPSFRKRYLGTAPYTTRVTPREKVKGGPGAKDPRSVIEGEKWLESLA</sequence>
<comment type="caution">
    <text evidence="3">The sequence shown here is derived from an EMBL/GenBank/DDBJ whole genome shotgun (WGS) entry which is preliminary data.</text>
</comment>
<evidence type="ECO:0000313" key="3">
    <source>
        <dbReference type="EMBL" id="KKL65444.1"/>
    </source>
</evidence>
<reference evidence="3" key="1">
    <citation type="journal article" date="2015" name="Nature">
        <title>Complex archaea that bridge the gap between prokaryotes and eukaryotes.</title>
        <authorList>
            <person name="Spang A."/>
            <person name="Saw J.H."/>
            <person name="Jorgensen S.L."/>
            <person name="Zaremba-Niedzwiedzka K."/>
            <person name="Martijn J."/>
            <person name="Lind A.E."/>
            <person name="van Eijk R."/>
            <person name="Schleper C."/>
            <person name="Guy L."/>
            <person name="Ettema T.J."/>
        </authorList>
    </citation>
    <scope>NUCLEOTIDE SEQUENCE</scope>
</reference>
<dbReference type="InterPro" id="IPR013429">
    <property type="entry name" value="Regulatory_FmdB_Zinc_ribbon"/>
</dbReference>
<dbReference type="Pfam" id="PF09723">
    <property type="entry name" value="Zn_ribbon_8"/>
    <property type="match status" value="1"/>
</dbReference>
<proteinExistence type="predicted"/>
<feature type="domain" description="Putative regulatory protein FmdB zinc ribbon" evidence="2">
    <location>
        <begin position="1"/>
        <end position="40"/>
    </location>
</feature>
<evidence type="ECO:0000259" key="2">
    <source>
        <dbReference type="SMART" id="SM00834"/>
    </source>
</evidence>
<dbReference type="NCBIfam" id="TIGR02605">
    <property type="entry name" value="CxxC_CxxC_SSSS"/>
    <property type="match status" value="1"/>
</dbReference>
<dbReference type="AlphaFoldDB" id="A0A0F9DUN5"/>
<organism evidence="3">
    <name type="scientific">marine sediment metagenome</name>
    <dbReference type="NCBI Taxonomy" id="412755"/>
    <lineage>
        <taxon>unclassified sequences</taxon>
        <taxon>metagenomes</taxon>
        <taxon>ecological metagenomes</taxon>
    </lineage>
</organism>
<protein>
    <recommendedName>
        <fullName evidence="2">Putative regulatory protein FmdB zinc ribbon domain-containing protein</fullName>
    </recommendedName>
</protein>
<name>A0A0F9DUN5_9ZZZZ</name>
<dbReference type="SMART" id="SM00834">
    <property type="entry name" value="CxxC_CXXC_SSSS"/>
    <property type="match status" value="1"/>
</dbReference>
<evidence type="ECO:0000256" key="1">
    <source>
        <dbReference type="SAM" id="MobiDB-lite"/>
    </source>
</evidence>
<gene>
    <name evidence="3" type="ORF">LCGC14_2154900</name>
</gene>